<evidence type="ECO:0000313" key="2">
    <source>
        <dbReference type="Proteomes" id="UP000675664"/>
    </source>
</evidence>
<evidence type="ECO:0000313" key="1">
    <source>
        <dbReference type="EMBL" id="MBR0596953.1"/>
    </source>
</evidence>
<dbReference type="Proteomes" id="UP000675664">
    <property type="component" value="Unassembled WGS sequence"/>
</dbReference>
<dbReference type="EMBL" id="JAGSND010000002">
    <property type="protein sequence ID" value="MBR0596953.1"/>
    <property type="molecule type" value="Genomic_DNA"/>
</dbReference>
<gene>
    <name evidence="1" type="ORF">KCX82_03630</name>
</gene>
<comment type="caution">
    <text evidence="1">The sequence shown here is derived from an EMBL/GenBank/DDBJ whole genome shotgun (WGS) entry which is preliminary data.</text>
</comment>
<reference evidence="1" key="1">
    <citation type="submission" date="2021-04" db="EMBL/GenBank/DDBJ databases">
        <title>Sinoanaerobacter chloroacetimidivorans sp. nov., an obligate anaerobic bacterium isolated from anaerobic sludge.</title>
        <authorList>
            <person name="Bao Y."/>
        </authorList>
    </citation>
    <scope>NUCLEOTIDE SEQUENCE</scope>
    <source>
        <strain evidence="1">BAD-6</strain>
    </source>
</reference>
<protein>
    <submittedName>
        <fullName evidence="1">Uncharacterized protein</fullName>
    </submittedName>
</protein>
<dbReference type="RefSeq" id="WP_227017085.1">
    <property type="nucleotide sequence ID" value="NZ_JAGSND010000002.1"/>
</dbReference>
<proteinExistence type="predicted"/>
<accession>A0A8J7VZQ7</accession>
<keyword evidence="2" id="KW-1185">Reference proteome</keyword>
<name>A0A8J7VZQ7_9FIRM</name>
<organism evidence="1 2">
    <name type="scientific">Sinanaerobacter chloroacetimidivorans</name>
    <dbReference type="NCBI Taxonomy" id="2818044"/>
    <lineage>
        <taxon>Bacteria</taxon>
        <taxon>Bacillati</taxon>
        <taxon>Bacillota</taxon>
        <taxon>Clostridia</taxon>
        <taxon>Peptostreptococcales</taxon>
        <taxon>Anaerovoracaceae</taxon>
        <taxon>Sinanaerobacter</taxon>
    </lineage>
</organism>
<dbReference type="AlphaFoldDB" id="A0A8J7VZQ7"/>
<reference evidence="1" key="2">
    <citation type="submission" date="2021-04" db="EMBL/GenBank/DDBJ databases">
        <authorList>
            <person name="Liu J."/>
        </authorList>
    </citation>
    <scope>NUCLEOTIDE SEQUENCE</scope>
    <source>
        <strain evidence="1">BAD-6</strain>
    </source>
</reference>
<sequence length="108" mass="12522">MRGVTVDLRDELLVQLKHFREFKVVNLVCAEDYEKKFVFQTAIYDHVALVWGKTYIKFWDGDEKNTYHYMFINADIIKADWFQTDGGGSKAVIQISGCPDPVEIICII</sequence>